<keyword evidence="1" id="KW-0732">Signal</keyword>
<dbReference type="InterPro" id="IPR025965">
    <property type="entry name" value="FlgD/Vpr_Ig-like"/>
</dbReference>
<evidence type="ECO:0000256" key="1">
    <source>
        <dbReference type="SAM" id="SignalP"/>
    </source>
</evidence>
<dbReference type="Pfam" id="PF13860">
    <property type="entry name" value="FlgD_ig"/>
    <property type="match status" value="2"/>
</dbReference>
<organism evidence="3 4">
    <name type="scientific">Nocardioides soli</name>
    <dbReference type="NCBI Taxonomy" id="1036020"/>
    <lineage>
        <taxon>Bacteria</taxon>
        <taxon>Bacillati</taxon>
        <taxon>Actinomycetota</taxon>
        <taxon>Actinomycetes</taxon>
        <taxon>Propionibacteriales</taxon>
        <taxon>Nocardioidaceae</taxon>
        <taxon>Nocardioides</taxon>
    </lineage>
</organism>
<protein>
    <submittedName>
        <fullName evidence="3">Flagellar hook assembly protein FlgD</fullName>
    </submittedName>
</protein>
<feature type="domain" description="FlgD/Vpr Ig-like" evidence="2">
    <location>
        <begin position="110"/>
        <end position="151"/>
    </location>
</feature>
<dbReference type="Gene3D" id="2.60.40.4070">
    <property type="match status" value="2"/>
</dbReference>
<accession>A0A7W4Z4L1</accession>
<gene>
    <name evidence="3" type="ORF">FHU40_004708</name>
</gene>
<evidence type="ECO:0000259" key="2">
    <source>
        <dbReference type="Pfam" id="PF13860"/>
    </source>
</evidence>
<dbReference type="Proteomes" id="UP000589626">
    <property type="component" value="Unassembled WGS sequence"/>
</dbReference>
<keyword evidence="3" id="KW-0966">Cell projection</keyword>
<evidence type="ECO:0000313" key="3">
    <source>
        <dbReference type="EMBL" id="MBB3044855.1"/>
    </source>
</evidence>
<feature type="signal peptide" evidence="1">
    <location>
        <begin position="1"/>
        <end position="33"/>
    </location>
</feature>
<dbReference type="EMBL" id="JACHWR010000004">
    <property type="protein sequence ID" value="MBB3044855.1"/>
    <property type="molecule type" value="Genomic_DNA"/>
</dbReference>
<reference evidence="3 4" key="1">
    <citation type="submission" date="2020-08" db="EMBL/GenBank/DDBJ databases">
        <title>Sequencing the genomes of 1000 actinobacteria strains.</title>
        <authorList>
            <person name="Klenk H.-P."/>
        </authorList>
    </citation>
    <scope>NUCLEOTIDE SEQUENCE [LARGE SCALE GENOMIC DNA]</scope>
    <source>
        <strain evidence="3 4">DSM 105498</strain>
    </source>
</reference>
<keyword evidence="3" id="KW-0282">Flagellum</keyword>
<keyword evidence="4" id="KW-1185">Reference proteome</keyword>
<sequence>MNVLRERRGARLVVVGAALAVLAGSAGLVPATAAVAPSAAKPQTKPKAKPKPVIAEQKVSPYRYFSPDGDGSADAVGVPFRLRAKARVSVVIRPMSSDSHSSPYDGVATKEVVRRADVGTRKAGDRTWWWRGRDDDGRVVEDGSYEITVKARPLGKKRPAGSISLVVDSHTTFHLRDDQSPAITVSRRSLYPDTTAIKDQISISTNELPGGRWDPEGSTARLSITDAAGAVVRQQTYPGHLLWDGTSSSGARVPNGLYTVHADWSDNYGHRVSKSMDITVAAGSLVRQDWSKTFDDPSDLLVQNGYSCPPGYYECEPHAVARQSTRFGTGLSFGPTALARFETTLPFPPLDPVVDRIRLSVSGGPAAAGDTTANAYYYPAGAVSSAVPSGDGTTVSEWFRTDRIGQTGRFGWTVGSATGGYDVDSFTVDLVHWAPPTG</sequence>
<dbReference type="AlphaFoldDB" id="A0A7W4Z4L1"/>
<feature type="domain" description="FlgD/Vpr Ig-like" evidence="2">
    <location>
        <begin position="218"/>
        <end position="262"/>
    </location>
</feature>
<name>A0A7W4Z4L1_9ACTN</name>
<dbReference type="RefSeq" id="WP_183594876.1">
    <property type="nucleotide sequence ID" value="NZ_JACHWR010000004.1"/>
</dbReference>
<evidence type="ECO:0000313" key="4">
    <source>
        <dbReference type="Proteomes" id="UP000589626"/>
    </source>
</evidence>
<proteinExistence type="predicted"/>
<comment type="caution">
    <text evidence="3">The sequence shown here is derived from an EMBL/GenBank/DDBJ whole genome shotgun (WGS) entry which is preliminary data.</text>
</comment>
<keyword evidence="3" id="KW-0969">Cilium</keyword>
<feature type="chain" id="PRO_5031488782" evidence="1">
    <location>
        <begin position="34"/>
        <end position="438"/>
    </location>
</feature>